<gene>
    <name evidence="1" type="ORF">SAMN05192553_101933</name>
</gene>
<keyword evidence="2" id="KW-1185">Reference proteome</keyword>
<dbReference type="RefSeq" id="WP_244891077.1">
    <property type="nucleotide sequence ID" value="NZ_FNZH01000001.1"/>
</dbReference>
<evidence type="ECO:0000313" key="1">
    <source>
        <dbReference type="EMBL" id="SEI93895.1"/>
    </source>
</evidence>
<accession>A0A1H6V0U0</accession>
<evidence type="ECO:0000313" key="2">
    <source>
        <dbReference type="Proteomes" id="UP000199403"/>
    </source>
</evidence>
<organism evidence="1 2">
    <name type="scientific">Cyclobacterium xiamenense</name>
    <dbReference type="NCBI Taxonomy" id="1297121"/>
    <lineage>
        <taxon>Bacteria</taxon>
        <taxon>Pseudomonadati</taxon>
        <taxon>Bacteroidota</taxon>
        <taxon>Cytophagia</taxon>
        <taxon>Cytophagales</taxon>
        <taxon>Cyclobacteriaceae</taxon>
        <taxon>Cyclobacterium</taxon>
    </lineage>
</organism>
<dbReference type="Proteomes" id="UP000199403">
    <property type="component" value="Unassembled WGS sequence"/>
</dbReference>
<name>A0A1H6V0U0_9BACT</name>
<protein>
    <recommendedName>
        <fullName evidence="3">Addiction module component</fullName>
    </recommendedName>
</protein>
<reference evidence="2" key="1">
    <citation type="submission" date="2016-10" db="EMBL/GenBank/DDBJ databases">
        <authorList>
            <person name="Varghese N."/>
            <person name="Submissions S."/>
        </authorList>
    </citation>
    <scope>NUCLEOTIDE SEQUENCE [LARGE SCALE GENOMIC DNA]</scope>
    <source>
        <strain evidence="2">IBRC-M 10761</strain>
    </source>
</reference>
<dbReference type="EMBL" id="FNZH01000001">
    <property type="protein sequence ID" value="SEI93895.1"/>
    <property type="molecule type" value="Genomic_DNA"/>
</dbReference>
<sequence>MGKMMIGMDVKSIKIDLIHWLTELQDISVLEKLQGLKEAQESSFELSAGQNKELDSRLGKYEDDL</sequence>
<proteinExistence type="predicted"/>
<dbReference type="STRING" id="1416801.SAMN05192553_101933"/>
<dbReference type="AlphaFoldDB" id="A0A1H6V0U0"/>
<evidence type="ECO:0008006" key="3">
    <source>
        <dbReference type="Google" id="ProtNLM"/>
    </source>
</evidence>